<sequence>MAHPSLASTTATSPAEVGRRLRDALGRRRRRFNRTHHSRLIHGNLCRRPERPIRRRISTLRQCPSDNQTRQSDNWPTCRPRPAVGLQRNSSSASSPPLPSSFRRRSPIVSAMTTLETSSSRHGPRPGSLSTRSKASGGSRTARQPVRRVATRTASDRIQKPVCLEAGGCQVVVGGNSEPQLSVCFEQQHNWPIRDSLNSPNQSWNHFRPPDNKTHQSRLSQTQQNGIGKRDHSHWRSVDRQNMHCQTSLDNHVPSRLTRSHTGPEFRRDGLSQPCEPASPYSAKAGSNRAPPRASLPVPSSLKTGSVTLTETPMPPNQTSSLSCAERLRVFTVQGFYRFLLSSWYSLLVRRLISGAGALQSPPSIVPSASSVAPNLSTPGWQTSWRDVEGASTGSLRQPISHYFIASARIMPQVEPAALQAAKDTVSPALGPATIVHRVLSTRLTRSVRRALLAGCR</sequence>
<reference evidence="2" key="1">
    <citation type="submission" date="2018-11" db="EMBL/GenBank/DDBJ databases">
        <authorList>
            <consortium name="Pathogen Informatics"/>
        </authorList>
    </citation>
    <scope>NUCLEOTIDE SEQUENCE</scope>
</reference>
<feature type="compositionally biased region" description="Polar residues" evidence="1">
    <location>
        <begin position="301"/>
        <end position="320"/>
    </location>
</feature>
<dbReference type="AlphaFoldDB" id="A0A448XDW4"/>
<feature type="compositionally biased region" description="Basic and acidic residues" evidence="1">
    <location>
        <begin position="228"/>
        <end position="242"/>
    </location>
</feature>
<evidence type="ECO:0000313" key="3">
    <source>
        <dbReference type="Proteomes" id="UP000784294"/>
    </source>
</evidence>
<feature type="compositionally biased region" description="Polar residues" evidence="1">
    <location>
        <begin position="195"/>
        <end position="205"/>
    </location>
</feature>
<feature type="compositionally biased region" description="Polar residues" evidence="1">
    <location>
        <begin position="128"/>
        <end position="142"/>
    </location>
</feature>
<feature type="region of interest" description="Disordered" evidence="1">
    <location>
        <begin position="195"/>
        <end position="320"/>
    </location>
</feature>
<keyword evidence="3" id="KW-1185">Reference proteome</keyword>
<name>A0A448XDW4_9PLAT</name>
<feature type="compositionally biased region" description="Polar residues" evidence="1">
    <location>
        <begin position="111"/>
        <end position="121"/>
    </location>
</feature>
<proteinExistence type="predicted"/>
<feature type="compositionally biased region" description="Polar residues" evidence="1">
    <location>
        <begin position="217"/>
        <end position="226"/>
    </location>
</feature>
<evidence type="ECO:0000313" key="2">
    <source>
        <dbReference type="EMBL" id="VEL34272.1"/>
    </source>
</evidence>
<comment type="caution">
    <text evidence="2">The sequence shown here is derived from an EMBL/GenBank/DDBJ whole genome shotgun (WGS) entry which is preliminary data.</text>
</comment>
<evidence type="ECO:0000256" key="1">
    <source>
        <dbReference type="SAM" id="MobiDB-lite"/>
    </source>
</evidence>
<dbReference type="EMBL" id="CAAALY010247321">
    <property type="protein sequence ID" value="VEL34272.1"/>
    <property type="molecule type" value="Genomic_DNA"/>
</dbReference>
<organism evidence="2 3">
    <name type="scientific">Protopolystoma xenopodis</name>
    <dbReference type="NCBI Taxonomy" id="117903"/>
    <lineage>
        <taxon>Eukaryota</taxon>
        <taxon>Metazoa</taxon>
        <taxon>Spiralia</taxon>
        <taxon>Lophotrochozoa</taxon>
        <taxon>Platyhelminthes</taxon>
        <taxon>Monogenea</taxon>
        <taxon>Polyopisthocotylea</taxon>
        <taxon>Polystomatidea</taxon>
        <taxon>Polystomatidae</taxon>
        <taxon>Protopolystoma</taxon>
    </lineage>
</organism>
<gene>
    <name evidence="2" type="ORF">PXEA_LOCUS27712</name>
</gene>
<feature type="compositionally biased region" description="Polar residues" evidence="1">
    <location>
        <begin position="59"/>
        <end position="75"/>
    </location>
</feature>
<feature type="region of interest" description="Disordered" evidence="1">
    <location>
        <begin position="57"/>
        <end position="155"/>
    </location>
</feature>
<accession>A0A448XDW4</accession>
<dbReference type="Proteomes" id="UP000784294">
    <property type="component" value="Unassembled WGS sequence"/>
</dbReference>
<protein>
    <submittedName>
        <fullName evidence="2">Uncharacterized protein</fullName>
    </submittedName>
</protein>